<organism evidence="1 2">
    <name type="scientific">Hygrophoropsis aurantiaca</name>
    <dbReference type="NCBI Taxonomy" id="72124"/>
    <lineage>
        <taxon>Eukaryota</taxon>
        <taxon>Fungi</taxon>
        <taxon>Dikarya</taxon>
        <taxon>Basidiomycota</taxon>
        <taxon>Agaricomycotina</taxon>
        <taxon>Agaricomycetes</taxon>
        <taxon>Agaricomycetidae</taxon>
        <taxon>Boletales</taxon>
        <taxon>Coniophorineae</taxon>
        <taxon>Hygrophoropsidaceae</taxon>
        <taxon>Hygrophoropsis</taxon>
    </lineage>
</organism>
<protein>
    <submittedName>
        <fullName evidence="1">Uncharacterized protein</fullName>
    </submittedName>
</protein>
<sequence>MELRCENLKSLSHFMATLSMKYRSRPSHHLFPNLQSFVWESQETQVSLAHLFLPPSLRCLELDFDYMMQPGARTILLFLECQNIQLTQLCIRISPSDGSPRMLAAVLQALKSRSCQQLGILDCGLVDESILSYLAQLPTLKDLSVELRASISNTIASNKGFANLQALSLDAGGGGGIGAVISFLEVWSAQLSLYSIAITFSAARESQIWLPSVQQVISRISNGLCRSSLTRIEIRNGGFNLTGRVHAPLDITTLRPLLSFSKLEHLRLNVICSVDLNDDNLTELANAWPRLKTLVLNEYNGWQRTSGISFTGLATLLRACPLLEELALSIDATQLTFASTTRSGEEIRNDKITTIGLGDSTIDNPAAVASILRGLFRALTAVTHFGFCASYDDMVPLWDEVNSLLVRTRKQELEHA</sequence>
<accession>A0ACB8A556</accession>
<dbReference type="EMBL" id="MU267828">
    <property type="protein sequence ID" value="KAH7908352.1"/>
    <property type="molecule type" value="Genomic_DNA"/>
</dbReference>
<evidence type="ECO:0000313" key="2">
    <source>
        <dbReference type="Proteomes" id="UP000790377"/>
    </source>
</evidence>
<reference evidence="1" key="1">
    <citation type="journal article" date="2021" name="New Phytol.">
        <title>Evolutionary innovations through gain and loss of genes in the ectomycorrhizal Boletales.</title>
        <authorList>
            <person name="Wu G."/>
            <person name="Miyauchi S."/>
            <person name="Morin E."/>
            <person name="Kuo A."/>
            <person name="Drula E."/>
            <person name="Varga T."/>
            <person name="Kohler A."/>
            <person name="Feng B."/>
            <person name="Cao Y."/>
            <person name="Lipzen A."/>
            <person name="Daum C."/>
            <person name="Hundley H."/>
            <person name="Pangilinan J."/>
            <person name="Johnson J."/>
            <person name="Barry K."/>
            <person name="LaButti K."/>
            <person name="Ng V."/>
            <person name="Ahrendt S."/>
            <person name="Min B."/>
            <person name="Choi I.G."/>
            <person name="Park H."/>
            <person name="Plett J.M."/>
            <person name="Magnuson J."/>
            <person name="Spatafora J.W."/>
            <person name="Nagy L.G."/>
            <person name="Henrissat B."/>
            <person name="Grigoriev I.V."/>
            <person name="Yang Z.L."/>
            <person name="Xu J."/>
            <person name="Martin F.M."/>
        </authorList>
    </citation>
    <scope>NUCLEOTIDE SEQUENCE</scope>
    <source>
        <strain evidence="1">ATCC 28755</strain>
    </source>
</reference>
<comment type="caution">
    <text evidence="1">The sequence shown here is derived from an EMBL/GenBank/DDBJ whole genome shotgun (WGS) entry which is preliminary data.</text>
</comment>
<gene>
    <name evidence="1" type="ORF">BJ138DRAFT_371077</name>
</gene>
<dbReference type="Proteomes" id="UP000790377">
    <property type="component" value="Unassembled WGS sequence"/>
</dbReference>
<name>A0ACB8A556_9AGAM</name>
<proteinExistence type="predicted"/>
<evidence type="ECO:0000313" key="1">
    <source>
        <dbReference type="EMBL" id="KAH7908352.1"/>
    </source>
</evidence>
<keyword evidence="2" id="KW-1185">Reference proteome</keyword>